<feature type="transmembrane region" description="Helical" evidence="8">
    <location>
        <begin position="233"/>
        <end position="259"/>
    </location>
</feature>
<evidence type="ECO:0000256" key="9">
    <source>
        <dbReference type="SAM" id="MobiDB-lite"/>
    </source>
</evidence>
<evidence type="ECO:0000256" key="3">
    <source>
        <dbReference type="ARBA" id="ARBA00022679"/>
    </source>
</evidence>
<feature type="transmembrane region" description="Helical" evidence="8">
    <location>
        <begin position="352"/>
        <end position="368"/>
    </location>
</feature>
<feature type="compositionally biased region" description="Basic and acidic residues" evidence="9">
    <location>
        <begin position="449"/>
        <end position="492"/>
    </location>
</feature>
<comment type="caution">
    <text evidence="10">The sequence shown here is derived from an EMBL/GenBank/DDBJ whole genome shotgun (WGS) entry which is preliminary data.</text>
</comment>
<proteinExistence type="inferred from homology"/>
<dbReference type="InterPro" id="IPR005599">
    <property type="entry name" value="GPI_mannosylTrfase"/>
</dbReference>
<comment type="subcellular location">
    <subcellularLocation>
        <location evidence="1 8">Endoplasmic reticulum membrane</location>
        <topology evidence="1 8">Multi-pass membrane protein</topology>
    </subcellularLocation>
</comment>
<dbReference type="GO" id="GO:0006506">
    <property type="term" value="P:GPI anchor biosynthetic process"/>
    <property type="evidence" value="ECO:0007669"/>
    <property type="project" value="TreeGrafter"/>
</dbReference>
<evidence type="ECO:0000313" key="11">
    <source>
        <dbReference type="Proteomes" id="UP001497497"/>
    </source>
</evidence>
<dbReference type="EC" id="2.4.1.-" evidence="8"/>
<feature type="transmembrane region" description="Helical" evidence="8">
    <location>
        <begin position="265"/>
        <end position="285"/>
    </location>
</feature>
<feature type="transmembrane region" description="Helical" evidence="8">
    <location>
        <begin position="125"/>
        <end position="143"/>
    </location>
</feature>
<keyword evidence="3" id="KW-0808">Transferase</keyword>
<organism evidence="10 11">
    <name type="scientific">Lymnaea stagnalis</name>
    <name type="common">Great pond snail</name>
    <name type="synonym">Helix stagnalis</name>
    <dbReference type="NCBI Taxonomy" id="6523"/>
    <lineage>
        <taxon>Eukaryota</taxon>
        <taxon>Metazoa</taxon>
        <taxon>Spiralia</taxon>
        <taxon>Lophotrochozoa</taxon>
        <taxon>Mollusca</taxon>
        <taxon>Gastropoda</taxon>
        <taxon>Heterobranchia</taxon>
        <taxon>Euthyneura</taxon>
        <taxon>Panpulmonata</taxon>
        <taxon>Hygrophila</taxon>
        <taxon>Lymnaeoidea</taxon>
        <taxon>Lymnaeidae</taxon>
        <taxon>Lymnaea</taxon>
    </lineage>
</organism>
<dbReference type="AlphaFoldDB" id="A0AAV2I7V9"/>
<dbReference type="Proteomes" id="UP001497497">
    <property type="component" value="Unassembled WGS sequence"/>
</dbReference>
<evidence type="ECO:0000256" key="7">
    <source>
        <dbReference type="ARBA" id="ARBA00023136"/>
    </source>
</evidence>
<protein>
    <recommendedName>
        <fullName evidence="8">Mannosyltransferase</fullName>
        <ecNumber evidence="8">2.4.1.-</ecNumber>
    </recommendedName>
</protein>
<feature type="transmembrane region" description="Helical" evidence="8">
    <location>
        <begin position="374"/>
        <end position="394"/>
    </location>
</feature>
<gene>
    <name evidence="10" type="ORF">GSLYS_00016423001</name>
</gene>
<keyword evidence="6 8" id="KW-1133">Transmembrane helix</keyword>
<dbReference type="GO" id="GO:0000026">
    <property type="term" value="F:alpha-1,2-mannosyltransferase activity"/>
    <property type="evidence" value="ECO:0007669"/>
    <property type="project" value="TreeGrafter"/>
</dbReference>
<evidence type="ECO:0000256" key="4">
    <source>
        <dbReference type="ARBA" id="ARBA00022692"/>
    </source>
</evidence>
<evidence type="ECO:0000256" key="1">
    <source>
        <dbReference type="ARBA" id="ARBA00004477"/>
    </source>
</evidence>
<sequence>MTKDSKTVSTIRRRKGKQVALALQKIKDENPKKSIKTEEQVAAIEIEEKCYLFDNRVFGPTILRQLMYNTHSLYLALLAIRSANALLIQTQYVPDEYWQSVEVAHKMVFGYGYLTWEWREGLRGYSYPLIFAFFFKILEFLGLDSRMMLIKLPRLIQGAIAAYGDLQLYKLSSKLSGRATAQWSLLCQLFSWFTIYCCTRTLTNSTEATLVIASLSYFPWPDYPSKSNDVYKFLALAALSVIVRPTSALVWIFLCAWHLQRVRGSPVFSGVLSAYVTVGILALGSSAVIDRIWYGYWTFVQLNFLLFNVIKGGASIYGVHPWHWYFFQGFPVILGTFILPFIVGVWRAKNKALAWIIFWILATHSFLPHKEFRFILLALPMAMHYCGVYFQTLCTQPPLKKFIRLAKEKRKKASEAKVDKVAAGCEEKTDSGQAPAEVGNDNVSDDQGDDKKTKGNEVDKTVDSSGDAVRDDMPKAEKQKSEKEGEDLLKEDELSDTLDPLIPEKKLLHLDTGAKSVEEFNAHVLRDEHHRYNLAKAKFLILLLALTNLLPALYFCLLHQRGTVMVTKYLYDASVKNLNMNVLFLMPCHSTPYYSYIHLNVTMRFLTCEPNLLGHTNYTEEADQFYQDPKAWLLKEYSSSKRVWPTHLVYFNTLHNEILSVLTQGGYKLCEQFFHTHVPEGRVGESVFVSCR</sequence>
<dbReference type="PANTHER" id="PTHR22760">
    <property type="entry name" value="GLYCOSYLTRANSFERASE"/>
    <property type="match status" value="1"/>
</dbReference>
<keyword evidence="11" id="KW-1185">Reference proteome</keyword>
<name>A0AAV2I7V9_LYMST</name>
<dbReference type="EMBL" id="CAXITT010000512">
    <property type="protein sequence ID" value="CAL1542889.1"/>
    <property type="molecule type" value="Genomic_DNA"/>
</dbReference>
<accession>A0AAV2I7V9</accession>
<evidence type="ECO:0000256" key="8">
    <source>
        <dbReference type="RuleBase" id="RU363075"/>
    </source>
</evidence>
<evidence type="ECO:0000256" key="6">
    <source>
        <dbReference type="ARBA" id="ARBA00022989"/>
    </source>
</evidence>
<evidence type="ECO:0000256" key="2">
    <source>
        <dbReference type="ARBA" id="ARBA00022676"/>
    </source>
</evidence>
<keyword evidence="2 8" id="KW-0328">Glycosyltransferase</keyword>
<evidence type="ECO:0000313" key="10">
    <source>
        <dbReference type="EMBL" id="CAL1542889.1"/>
    </source>
</evidence>
<dbReference type="GO" id="GO:0005789">
    <property type="term" value="C:endoplasmic reticulum membrane"/>
    <property type="evidence" value="ECO:0007669"/>
    <property type="project" value="UniProtKB-SubCell"/>
</dbReference>
<dbReference type="Pfam" id="PF03901">
    <property type="entry name" value="Glyco_transf_22"/>
    <property type="match status" value="2"/>
</dbReference>
<feature type="transmembrane region" description="Helical" evidence="8">
    <location>
        <begin position="539"/>
        <end position="560"/>
    </location>
</feature>
<reference evidence="10 11" key="1">
    <citation type="submission" date="2024-04" db="EMBL/GenBank/DDBJ databases">
        <authorList>
            <consortium name="Genoscope - CEA"/>
            <person name="William W."/>
        </authorList>
    </citation>
    <scope>NUCLEOTIDE SEQUENCE [LARGE SCALE GENOMIC DNA]</scope>
</reference>
<evidence type="ECO:0000256" key="5">
    <source>
        <dbReference type="ARBA" id="ARBA00022824"/>
    </source>
</evidence>
<dbReference type="PANTHER" id="PTHR22760:SF4">
    <property type="entry name" value="GPI MANNOSYLTRANSFERASE 3"/>
    <property type="match status" value="1"/>
</dbReference>
<keyword evidence="7 8" id="KW-0472">Membrane</keyword>
<keyword evidence="5 8" id="KW-0256">Endoplasmic reticulum</keyword>
<feature type="region of interest" description="Disordered" evidence="9">
    <location>
        <begin position="422"/>
        <end position="494"/>
    </location>
</feature>
<feature type="transmembrane region" description="Helical" evidence="8">
    <location>
        <begin position="322"/>
        <end position="345"/>
    </location>
</feature>
<keyword evidence="4 8" id="KW-0812">Transmembrane</keyword>
<comment type="similarity">
    <text evidence="8">Belongs to the glycosyltransferase 22 family.</text>
</comment>